<sequence length="524" mass="57964">MLIHLACRSETFPQELPIRATCPFTGTMPVEAIYKKARDNVACTQKAERAVAPKQLTSEPKQHFHSTHHNHLLLRSSSNSATDFGLGSATTKSFIDMAPLLKLLLHAPLLLGVSLAQEPQNRPSWTDATPTTVPVSTGGGGFWNMILEPGTFPKMLSFWEGGNLTENYPVMRPSRTSAPKSRKSTSIMPPFSPTICPSHHLLQDLKDWATETTTSDRGICTDECVRQYLTPVALPVSSWNNRCKLVTMTVTYSGAPHWGDAKGLLIPKQKLYALAGLKTTESFKPSHCEKKKGKKTKGPKHKTTKKPKHSKTKKPKPSKTNHSKQTKKTNLHSSQPSLKKMTLFSPPAPTLARITTTSKGRKKHTPPPKPECTDFESCWRRCRKVQDRENKAMLVLLLLLGGFVGGAIAFIIIRKAWRRRNYVHRRERSGESGPATIVEEPVQEVVEVVTVEPRPEEQTTKEKVPAVIVEEATPTRPRSPVVADGTSDGVVTRDENRRLRVPRASGSDLHDSDGSEKKKAGGSV</sequence>
<evidence type="ECO:0000256" key="1">
    <source>
        <dbReference type="SAM" id="MobiDB-lite"/>
    </source>
</evidence>
<feature type="region of interest" description="Disordered" evidence="1">
    <location>
        <begin position="284"/>
        <end position="344"/>
    </location>
</feature>
<reference evidence="3 4" key="1">
    <citation type="submission" date="2024-04" db="EMBL/GenBank/DDBJ databases">
        <title>Phyllosticta paracitricarpa is synonymous to the EU quarantine fungus P. citricarpa based on phylogenomic analyses.</title>
        <authorList>
            <consortium name="Lawrence Berkeley National Laboratory"/>
            <person name="Van Ingen-Buijs V.A."/>
            <person name="Van Westerhoven A.C."/>
            <person name="Haridas S."/>
            <person name="Skiadas P."/>
            <person name="Martin F."/>
            <person name="Groenewald J.Z."/>
            <person name="Crous P.W."/>
            <person name="Seidl M.F."/>
        </authorList>
    </citation>
    <scope>NUCLEOTIDE SEQUENCE [LARGE SCALE GENOMIC DNA]</scope>
    <source>
        <strain evidence="3 4">CBS 122670</strain>
    </source>
</reference>
<feature type="compositionally biased region" description="Basic and acidic residues" evidence="1">
    <location>
        <begin position="453"/>
        <end position="464"/>
    </location>
</feature>
<name>A0ABR1L9I0_9PEZI</name>
<accession>A0ABR1L9I0</accession>
<feature type="compositionally biased region" description="Basic residues" evidence="1">
    <location>
        <begin position="289"/>
        <end position="330"/>
    </location>
</feature>
<feature type="compositionally biased region" description="Basic and acidic residues" evidence="1">
    <location>
        <begin position="508"/>
        <end position="524"/>
    </location>
</feature>
<feature type="transmembrane region" description="Helical" evidence="2">
    <location>
        <begin position="392"/>
        <end position="413"/>
    </location>
</feature>
<feature type="region of interest" description="Disordered" evidence="1">
    <location>
        <begin position="453"/>
        <end position="524"/>
    </location>
</feature>
<dbReference type="Proteomes" id="UP001365128">
    <property type="component" value="Unassembled WGS sequence"/>
</dbReference>
<gene>
    <name evidence="3" type="ORF">IWX46DRAFT_360274</name>
</gene>
<protein>
    <submittedName>
        <fullName evidence="3">Uncharacterized protein</fullName>
    </submittedName>
</protein>
<keyword evidence="2" id="KW-1133">Transmembrane helix</keyword>
<evidence type="ECO:0000313" key="4">
    <source>
        <dbReference type="Proteomes" id="UP001365128"/>
    </source>
</evidence>
<evidence type="ECO:0000313" key="3">
    <source>
        <dbReference type="EMBL" id="KAK7531897.1"/>
    </source>
</evidence>
<keyword evidence="2" id="KW-0472">Membrane</keyword>
<keyword evidence="2" id="KW-0812">Transmembrane</keyword>
<organism evidence="3 4">
    <name type="scientific">Phyllosticta citricarpa</name>
    <dbReference type="NCBI Taxonomy" id="55181"/>
    <lineage>
        <taxon>Eukaryota</taxon>
        <taxon>Fungi</taxon>
        <taxon>Dikarya</taxon>
        <taxon>Ascomycota</taxon>
        <taxon>Pezizomycotina</taxon>
        <taxon>Dothideomycetes</taxon>
        <taxon>Dothideomycetes incertae sedis</taxon>
        <taxon>Botryosphaeriales</taxon>
        <taxon>Phyllostictaceae</taxon>
        <taxon>Phyllosticta</taxon>
    </lineage>
</organism>
<keyword evidence="4" id="KW-1185">Reference proteome</keyword>
<comment type="caution">
    <text evidence="3">The sequence shown here is derived from an EMBL/GenBank/DDBJ whole genome shotgun (WGS) entry which is preliminary data.</text>
</comment>
<proteinExistence type="predicted"/>
<dbReference type="EMBL" id="JBBPDW010000052">
    <property type="protein sequence ID" value="KAK7531897.1"/>
    <property type="molecule type" value="Genomic_DNA"/>
</dbReference>
<evidence type="ECO:0000256" key="2">
    <source>
        <dbReference type="SAM" id="Phobius"/>
    </source>
</evidence>